<proteinExistence type="predicted"/>
<dbReference type="VEuPathDB" id="VectorBase:CSON014891"/>
<reference evidence="2" key="1">
    <citation type="submission" date="2018-07" db="EMBL/GenBank/DDBJ databases">
        <authorList>
            <person name="Quirk P.G."/>
            <person name="Krulwich T.A."/>
        </authorList>
    </citation>
    <scope>NUCLEOTIDE SEQUENCE</scope>
</reference>
<feature type="region of interest" description="Disordered" evidence="1">
    <location>
        <begin position="64"/>
        <end position="86"/>
    </location>
</feature>
<evidence type="ECO:0000313" key="2">
    <source>
        <dbReference type="EMBL" id="SSX27840.1"/>
    </source>
</evidence>
<gene>
    <name evidence="2" type="primary">CSON014891</name>
</gene>
<dbReference type="EMBL" id="UFQT01000888">
    <property type="protein sequence ID" value="SSX27840.1"/>
    <property type="molecule type" value="Genomic_DNA"/>
</dbReference>
<name>A0A336MD50_CULSO</name>
<dbReference type="AlphaFoldDB" id="A0A336MD50"/>
<sequence length="86" mass="9544">MLFIFIVSHTTVRSVSVKDSESDEPPEKYVRHLARHEYRVGIERTSGDPLNPYLAATVAVKSTVVEEEPELRTPSAAPSDTESDSN</sequence>
<organism evidence="2">
    <name type="scientific">Culicoides sonorensis</name>
    <name type="common">Biting midge</name>
    <dbReference type="NCBI Taxonomy" id="179676"/>
    <lineage>
        <taxon>Eukaryota</taxon>
        <taxon>Metazoa</taxon>
        <taxon>Ecdysozoa</taxon>
        <taxon>Arthropoda</taxon>
        <taxon>Hexapoda</taxon>
        <taxon>Insecta</taxon>
        <taxon>Pterygota</taxon>
        <taxon>Neoptera</taxon>
        <taxon>Endopterygota</taxon>
        <taxon>Diptera</taxon>
        <taxon>Nematocera</taxon>
        <taxon>Chironomoidea</taxon>
        <taxon>Ceratopogonidae</taxon>
        <taxon>Ceratopogoninae</taxon>
        <taxon>Culicoides</taxon>
        <taxon>Monoculicoides</taxon>
    </lineage>
</organism>
<evidence type="ECO:0000256" key="1">
    <source>
        <dbReference type="SAM" id="MobiDB-lite"/>
    </source>
</evidence>
<accession>A0A336MD50</accession>
<protein>
    <submittedName>
        <fullName evidence="2">CSON014891 protein</fullName>
    </submittedName>
</protein>
<dbReference type="FunFam" id="2.60.40.1170:FF:000016">
    <property type="entry name" value="AP-1 complex subunit mu"/>
    <property type="match status" value="1"/>
</dbReference>